<comment type="caution">
    <text evidence="11">The sequence shown here is derived from an EMBL/GenBank/DDBJ whole genome shotgun (WGS) entry which is preliminary data.</text>
</comment>
<evidence type="ECO:0000313" key="11">
    <source>
        <dbReference type="EMBL" id="MDQ0222956.1"/>
    </source>
</evidence>
<proteinExistence type="inferred from homology"/>
<evidence type="ECO:0000256" key="5">
    <source>
        <dbReference type="ARBA" id="ARBA00023102"/>
    </source>
</evidence>
<dbReference type="EC" id="4.3.2.10" evidence="9"/>
<evidence type="ECO:0000256" key="8">
    <source>
        <dbReference type="ARBA" id="ARBA00047838"/>
    </source>
</evidence>
<comment type="pathway">
    <text evidence="1 9">Amino-acid biosynthesis; L-histidine biosynthesis; L-histidine from 5-phospho-alpha-D-ribose 1-diphosphate: step 5/9.</text>
</comment>
<keyword evidence="5 9" id="KW-0368">Histidine biosynthesis</keyword>
<dbReference type="InterPro" id="IPR006062">
    <property type="entry name" value="His_biosynth"/>
</dbReference>
<dbReference type="GO" id="GO:0016829">
    <property type="term" value="F:lyase activity"/>
    <property type="evidence" value="ECO:0007669"/>
    <property type="project" value="UniProtKB-KW"/>
</dbReference>
<evidence type="ECO:0000256" key="2">
    <source>
        <dbReference type="ARBA" id="ARBA00009667"/>
    </source>
</evidence>
<keyword evidence="12" id="KW-1185">Reference proteome</keyword>
<feature type="active site" evidence="9">
    <location>
        <position position="130"/>
    </location>
</feature>
<dbReference type="HAMAP" id="MF_01013">
    <property type="entry name" value="HisF"/>
    <property type="match status" value="1"/>
</dbReference>
<evidence type="ECO:0000256" key="4">
    <source>
        <dbReference type="ARBA" id="ARBA00022605"/>
    </source>
</evidence>
<keyword evidence="9" id="KW-0963">Cytoplasm</keyword>
<evidence type="ECO:0000256" key="10">
    <source>
        <dbReference type="RuleBase" id="RU003657"/>
    </source>
</evidence>
<evidence type="ECO:0000256" key="6">
    <source>
        <dbReference type="ARBA" id="ARBA00023239"/>
    </source>
</evidence>
<dbReference type="InterPro" id="IPR050064">
    <property type="entry name" value="IGPS_HisA/HisF"/>
</dbReference>
<reference evidence="11 12" key="1">
    <citation type="submission" date="2023-07" db="EMBL/GenBank/DDBJ databases">
        <title>Genomic Encyclopedia of Type Strains, Phase IV (KMG-IV): sequencing the most valuable type-strain genomes for metagenomic binning, comparative biology and taxonomic classification.</title>
        <authorList>
            <person name="Goeker M."/>
        </authorList>
    </citation>
    <scope>NUCLEOTIDE SEQUENCE [LARGE SCALE GENOMIC DNA]</scope>
    <source>
        <strain evidence="11 12">DSM 105143</strain>
    </source>
</reference>
<name>A0ABT9YSI9_9STRE</name>
<evidence type="ECO:0000256" key="1">
    <source>
        <dbReference type="ARBA" id="ARBA00005091"/>
    </source>
</evidence>
<comment type="similarity">
    <text evidence="2 9 10">Belongs to the HisA/HisF family.</text>
</comment>
<gene>
    <name evidence="9" type="primary">hisF</name>
    <name evidence="11" type="ORF">J2S23_001531</name>
</gene>
<dbReference type="InterPro" id="IPR004651">
    <property type="entry name" value="HisF"/>
</dbReference>
<protein>
    <recommendedName>
        <fullName evidence="9">Imidazole glycerol phosphate synthase subunit HisF</fullName>
        <ecNumber evidence="9">4.3.2.10</ecNumber>
    </recommendedName>
    <alternativeName>
        <fullName evidence="9">IGP synthase cyclase subunit</fullName>
    </alternativeName>
    <alternativeName>
        <fullName evidence="9">IGP synthase subunit HisF</fullName>
    </alternativeName>
    <alternativeName>
        <fullName evidence="9">ImGP synthase subunit HisF</fullName>
        <shortName evidence="9">IGPS subunit HisF</shortName>
    </alternativeName>
</protein>
<dbReference type="CDD" id="cd04731">
    <property type="entry name" value="HisF"/>
    <property type="match status" value="1"/>
</dbReference>
<comment type="subcellular location">
    <subcellularLocation>
        <location evidence="9">Cytoplasm</location>
    </subcellularLocation>
</comment>
<dbReference type="RefSeq" id="WP_307122132.1">
    <property type="nucleotide sequence ID" value="NZ_JAUSTM010000014.1"/>
</dbReference>
<dbReference type="Pfam" id="PF00977">
    <property type="entry name" value="His_biosynth"/>
    <property type="match status" value="1"/>
</dbReference>
<dbReference type="PANTHER" id="PTHR21235:SF2">
    <property type="entry name" value="IMIDAZOLE GLYCEROL PHOSPHATE SYNTHASE HISHF"/>
    <property type="match status" value="1"/>
</dbReference>
<evidence type="ECO:0000256" key="9">
    <source>
        <dbReference type="HAMAP-Rule" id="MF_01013"/>
    </source>
</evidence>
<accession>A0ABT9YSI9</accession>
<dbReference type="NCBIfam" id="TIGR00735">
    <property type="entry name" value="hisF"/>
    <property type="match status" value="1"/>
</dbReference>
<dbReference type="SUPFAM" id="SSF51366">
    <property type="entry name" value="Ribulose-phoshate binding barrel"/>
    <property type="match status" value="1"/>
</dbReference>
<comment type="function">
    <text evidence="7 9">IGPS catalyzes the conversion of PRFAR and glutamine to IGP, AICAR and glutamate. The HisF subunit catalyzes the cyclization activity that produces IGP and AICAR from PRFAR using the ammonia provided by the HisH subunit.</text>
</comment>
<evidence type="ECO:0000256" key="3">
    <source>
        <dbReference type="ARBA" id="ARBA00011152"/>
    </source>
</evidence>
<dbReference type="InterPro" id="IPR011060">
    <property type="entry name" value="RibuloseP-bd_barrel"/>
</dbReference>
<keyword evidence="4 9" id="KW-0028">Amino-acid biosynthesis</keyword>
<sequence length="253" mass="27259">MLAKRIIPCLDVKDGRVVKGVNFVNLTDVGDPVDSARAYYEAGCDELVFLDITATHEERETTVEMVRRVAEQVFIPFTVGGGIRSVEDMNKMLKAGADKVAVNSSAMANPQLIKDCAQKFGNQCVVVAIDARKEDDGSWHVYVAGGRKDTGKDLIAWAQEVVALGAGEILLTSMDKDGTKSGFDLDMLNRVAEVVDVPIIASGGAGHQEHILEVFEKTPATGALAASIFHYGEVSIKEVKKAMKAHGIEVRQA</sequence>
<dbReference type="EMBL" id="JAUSTM010000014">
    <property type="protein sequence ID" value="MDQ0222956.1"/>
    <property type="molecule type" value="Genomic_DNA"/>
</dbReference>
<evidence type="ECO:0000313" key="12">
    <source>
        <dbReference type="Proteomes" id="UP001223079"/>
    </source>
</evidence>
<comment type="catalytic activity">
    <reaction evidence="8 9">
        <text>5-[(5-phospho-1-deoxy-D-ribulos-1-ylimino)methylamino]-1-(5-phospho-beta-D-ribosyl)imidazole-4-carboxamide + L-glutamine = D-erythro-1-(imidazol-4-yl)glycerol 3-phosphate + 5-amino-1-(5-phospho-beta-D-ribosyl)imidazole-4-carboxamide + L-glutamate + H(+)</text>
        <dbReference type="Rhea" id="RHEA:24793"/>
        <dbReference type="ChEBI" id="CHEBI:15378"/>
        <dbReference type="ChEBI" id="CHEBI:29985"/>
        <dbReference type="ChEBI" id="CHEBI:58278"/>
        <dbReference type="ChEBI" id="CHEBI:58359"/>
        <dbReference type="ChEBI" id="CHEBI:58475"/>
        <dbReference type="ChEBI" id="CHEBI:58525"/>
        <dbReference type="EC" id="4.3.2.10"/>
    </reaction>
</comment>
<dbReference type="InterPro" id="IPR013785">
    <property type="entry name" value="Aldolase_TIM"/>
</dbReference>
<dbReference type="Proteomes" id="UP001223079">
    <property type="component" value="Unassembled WGS sequence"/>
</dbReference>
<feature type="active site" evidence="9">
    <location>
        <position position="11"/>
    </location>
</feature>
<evidence type="ECO:0000256" key="7">
    <source>
        <dbReference type="ARBA" id="ARBA00025475"/>
    </source>
</evidence>
<comment type="subunit">
    <text evidence="3 9">Heterodimer of HisH and HisF.</text>
</comment>
<keyword evidence="6 9" id="KW-0456">Lyase</keyword>
<organism evidence="11 12">
    <name type="scientific">Streptococcus moroccensis</name>
    <dbReference type="NCBI Taxonomy" id="1451356"/>
    <lineage>
        <taxon>Bacteria</taxon>
        <taxon>Bacillati</taxon>
        <taxon>Bacillota</taxon>
        <taxon>Bacilli</taxon>
        <taxon>Lactobacillales</taxon>
        <taxon>Streptococcaceae</taxon>
        <taxon>Streptococcus</taxon>
    </lineage>
</organism>
<dbReference type="Gene3D" id="3.20.20.70">
    <property type="entry name" value="Aldolase class I"/>
    <property type="match status" value="1"/>
</dbReference>
<dbReference type="PANTHER" id="PTHR21235">
    <property type="entry name" value="IMIDAZOLE GLYCEROL PHOSPHATE SYNTHASE SUBUNIT HISF/H IGP SYNTHASE SUBUNIT HISF/H"/>
    <property type="match status" value="1"/>
</dbReference>